<name>A0ACC1S0M0_9HYPO</name>
<dbReference type="Proteomes" id="UP001148629">
    <property type="component" value="Unassembled WGS sequence"/>
</dbReference>
<protein>
    <submittedName>
        <fullName evidence="1">Uncharacterized protein</fullName>
    </submittedName>
</protein>
<organism evidence="1 2">
    <name type="scientific">Fusarium decemcellulare</name>
    <dbReference type="NCBI Taxonomy" id="57161"/>
    <lineage>
        <taxon>Eukaryota</taxon>
        <taxon>Fungi</taxon>
        <taxon>Dikarya</taxon>
        <taxon>Ascomycota</taxon>
        <taxon>Pezizomycotina</taxon>
        <taxon>Sordariomycetes</taxon>
        <taxon>Hypocreomycetidae</taxon>
        <taxon>Hypocreales</taxon>
        <taxon>Nectriaceae</taxon>
        <taxon>Fusarium</taxon>
        <taxon>Fusarium decemcellulare species complex</taxon>
    </lineage>
</organism>
<reference evidence="1" key="1">
    <citation type="submission" date="2022-08" db="EMBL/GenBank/DDBJ databases">
        <title>Genome Sequence of Fusarium decemcellulare.</title>
        <authorList>
            <person name="Buettner E."/>
        </authorList>
    </citation>
    <scope>NUCLEOTIDE SEQUENCE</scope>
    <source>
        <strain evidence="1">Babe19</strain>
    </source>
</reference>
<accession>A0ACC1S0M0</accession>
<dbReference type="EMBL" id="JANRMS010001272">
    <property type="protein sequence ID" value="KAJ3529579.1"/>
    <property type="molecule type" value="Genomic_DNA"/>
</dbReference>
<evidence type="ECO:0000313" key="1">
    <source>
        <dbReference type="EMBL" id="KAJ3529579.1"/>
    </source>
</evidence>
<sequence>MSATQAPEVSQDIALSPQGWAYRTGRENRTPRLVIRVRKDGPADSKQASSILNIPFEDRGQQEWSSKELETSNSYQADLAIVVGELLPKNYIADPKKLKKARSPNQFKHGVHDLVEPAEKTGILVKLLSQKLCSLYLLYNKNNGLHCFAPMPNTEVEDRIVYYKEWTDNVFDTQEKKLRNSYHANIVNFKKAYVEDPDNEFLDVSRSSTIKDSWDHELTIRPKKTLFSMIRQGIAAWDEPEGDSGHLKQVYDTIMDAVGKVDWEDHTEIEESVEILQRMIEGRDKFDLDEAKEAVAACAALWSEKPDAKIILDLARGLREGALPNTLIDEYLYRPFIKLFCTTYAKGGLQEGKSLHEAIQNAYKLAKDVGQPLPAMRSTTKDDNQRNLVTLVAKTVLLKRSQLAAIKTRRAAEQAEFSGGLTTEVTSVAKLLSQVSESMDFNHCHNALNQVVQMGFMRTDLFAQEITTMFSNELRGWTELLKVLGVDELEDEDEGEDGDEDMEVANAPEA</sequence>
<keyword evidence="2" id="KW-1185">Reference proteome</keyword>
<evidence type="ECO:0000313" key="2">
    <source>
        <dbReference type="Proteomes" id="UP001148629"/>
    </source>
</evidence>
<gene>
    <name evidence="1" type="ORF">NM208_g9692</name>
</gene>
<proteinExistence type="predicted"/>
<comment type="caution">
    <text evidence="1">The sequence shown here is derived from an EMBL/GenBank/DDBJ whole genome shotgun (WGS) entry which is preliminary data.</text>
</comment>